<dbReference type="GO" id="GO:0006782">
    <property type="term" value="P:protoporphyrinogen IX biosynthetic process"/>
    <property type="evidence" value="ECO:0007669"/>
    <property type="project" value="UniProtKB-UniRule"/>
</dbReference>
<keyword evidence="12" id="KW-1185">Reference proteome</keyword>
<keyword evidence="4 9" id="KW-0456">Lyase</keyword>
<dbReference type="AlphaFoldDB" id="A1WVU0"/>
<evidence type="ECO:0000256" key="7">
    <source>
        <dbReference type="ARBA" id="ARBA00040167"/>
    </source>
</evidence>
<dbReference type="RefSeq" id="WP_011813825.1">
    <property type="nucleotide sequence ID" value="NC_008789.1"/>
</dbReference>
<dbReference type="PANTHER" id="PTHR38042:SF1">
    <property type="entry name" value="UROPORPHYRINOGEN-III SYNTHASE, CHLOROPLASTIC"/>
    <property type="match status" value="1"/>
</dbReference>
<keyword evidence="5 9" id="KW-0627">Porphyrin biosynthesis</keyword>
<gene>
    <name evidence="11" type="ordered locus">Hhal_1026</name>
</gene>
<dbReference type="Gene3D" id="3.40.50.10090">
    <property type="match status" value="2"/>
</dbReference>
<sequence length="264" mass="28014">MTQPLDGTGVIVTRPTHQAEGLVHALEAAGAGVWRFPTLDIIAEPEDAARQEAARRAACADWLIFVSQNAVAHGLPRIRAAGGPAGHARCATVGQGTAEALRRNGIEEVLYPRHGATSEDLLAETDLGRISAGRVMIVRGVGGRPYLAEALRARGAEVDFLEVYRRVRPSTDPAPLLEAAEADRVQVVVATSGEVLDNFLELVGDRGRRWLARAGVVVIGERVATMAAPHAGHVEIAATAAEEELTAATARAARAVAEIRSRRR</sequence>
<dbReference type="STRING" id="349124.Hhal_1026"/>
<evidence type="ECO:0000259" key="10">
    <source>
        <dbReference type="Pfam" id="PF02602"/>
    </source>
</evidence>
<evidence type="ECO:0000256" key="9">
    <source>
        <dbReference type="RuleBase" id="RU366031"/>
    </source>
</evidence>
<dbReference type="UniPathway" id="UPA00251">
    <property type="reaction ID" value="UER00320"/>
</dbReference>
<comment type="pathway">
    <text evidence="1 9">Porphyrin-containing compound metabolism; protoporphyrin-IX biosynthesis; coproporphyrinogen-III from 5-aminolevulinate: step 3/4.</text>
</comment>
<reference evidence="11 12" key="2">
    <citation type="journal article" date="2013" name="Stand. Genomic Sci.">
        <title>Complete genome sequence of Halorhodospira halophila SL1.</title>
        <authorList>
            <person name="Challacombe J.F."/>
            <person name="Majid S."/>
            <person name="Deole R."/>
            <person name="Brettin T.S."/>
            <person name="Bruce D."/>
            <person name="Delano S.F."/>
            <person name="Detter J.C."/>
            <person name="Gleasner C.D."/>
            <person name="Han C.S."/>
            <person name="Misra M."/>
            <person name="Reitenga K.G."/>
            <person name="Mikhailova N."/>
            <person name="Woyke T."/>
            <person name="Pitluck S."/>
            <person name="Nolan M."/>
            <person name="Land M.L."/>
            <person name="Saunders E."/>
            <person name="Tapia R."/>
            <person name="Lapidus A."/>
            <person name="Ivanova N."/>
            <person name="Hoff W.D."/>
        </authorList>
    </citation>
    <scope>NUCLEOTIDE SEQUENCE [LARGE SCALE GENOMIC DNA]</scope>
    <source>
        <strain evidence="12">DSM 244 / SL1</strain>
    </source>
</reference>
<dbReference type="PANTHER" id="PTHR38042">
    <property type="entry name" value="UROPORPHYRINOGEN-III SYNTHASE, CHLOROPLASTIC"/>
    <property type="match status" value="1"/>
</dbReference>
<proteinExistence type="inferred from homology"/>
<dbReference type="CDD" id="cd06578">
    <property type="entry name" value="HemD"/>
    <property type="match status" value="1"/>
</dbReference>
<evidence type="ECO:0000256" key="4">
    <source>
        <dbReference type="ARBA" id="ARBA00023239"/>
    </source>
</evidence>
<dbReference type="KEGG" id="hha:Hhal_1026"/>
<comment type="similarity">
    <text evidence="2 9">Belongs to the uroporphyrinogen-III synthase family.</text>
</comment>
<evidence type="ECO:0000313" key="11">
    <source>
        <dbReference type="EMBL" id="ABM61802.1"/>
    </source>
</evidence>
<protein>
    <recommendedName>
        <fullName evidence="7 9">Uroporphyrinogen-III synthase</fullName>
        <ecNumber evidence="3 9">4.2.1.75</ecNumber>
    </recommendedName>
</protein>
<feature type="domain" description="Tetrapyrrole biosynthesis uroporphyrinogen III synthase" evidence="10">
    <location>
        <begin position="22"/>
        <end position="236"/>
    </location>
</feature>
<dbReference type="GO" id="GO:0006780">
    <property type="term" value="P:uroporphyrinogen III biosynthetic process"/>
    <property type="evidence" value="ECO:0007669"/>
    <property type="project" value="UniProtKB-UniRule"/>
</dbReference>
<dbReference type="InterPro" id="IPR003754">
    <property type="entry name" value="4pyrrol_synth_uPrphyn_synth"/>
</dbReference>
<dbReference type="OrthoDB" id="9787650at2"/>
<name>A1WVU0_HALHL</name>
<dbReference type="GO" id="GO:0004852">
    <property type="term" value="F:uroporphyrinogen-III synthase activity"/>
    <property type="evidence" value="ECO:0007669"/>
    <property type="project" value="UniProtKB-UniRule"/>
</dbReference>
<evidence type="ECO:0000313" key="12">
    <source>
        <dbReference type="Proteomes" id="UP000000647"/>
    </source>
</evidence>
<evidence type="ECO:0000256" key="1">
    <source>
        <dbReference type="ARBA" id="ARBA00004772"/>
    </source>
</evidence>
<reference evidence="12" key="1">
    <citation type="submission" date="2006-12" db="EMBL/GenBank/DDBJ databases">
        <title>Complete sequence of Halorhodospira halophila SL1.</title>
        <authorList>
            <consortium name="US DOE Joint Genome Institute"/>
            <person name="Copeland A."/>
            <person name="Lucas S."/>
            <person name="Lapidus A."/>
            <person name="Barry K."/>
            <person name="Detter J.C."/>
            <person name="Glavina del Rio T."/>
            <person name="Hammon N."/>
            <person name="Israni S."/>
            <person name="Dalin E."/>
            <person name="Tice H."/>
            <person name="Pitluck S."/>
            <person name="Saunders E."/>
            <person name="Brettin T."/>
            <person name="Bruce D."/>
            <person name="Han C."/>
            <person name="Tapia R."/>
            <person name="Schmutz J."/>
            <person name="Larimer F."/>
            <person name="Land M."/>
            <person name="Hauser L."/>
            <person name="Kyrpides N."/>
            <person name="Mikhailova N."/>
            <person name="Hoff W."/>
            <person name="Richardson P."/>
        </authorList>
    </citation>
    <scope>NUCLEOTIDE SEQUENCE [LARGE SCALE GENOMIC DNA]</scope>
    <source>
        <strain evidence="12">DSM 244 / SL1</strain>
    </source>
</reference>
<evidence type="ECO:0000256" key="2">
    <source>
        <dbReference type="ARBA" id="ARBA00008133"/>
    </source>
</evidence>
<dbReference type="Proteomes" id="UP000000647">
    <property type="component" value="Chromosome"/>
</dbReference>
<dbReference type="HOGENOM" id="CLU_011276_9_4_6"/>
<accession>A1WVU0</accession>
<dbReference type="Pfam" id="PF02602">
    <property type="entry name" value="HEM4"/>
    <property type="match status" value="1"/>
</dbReference>
<evidence type="ECO:0000256" key="8">
    <source>
        <dbReference type="ARBA" id="ARBA00048617"/>
    </source>
</evidence>
<organism evidence="11 12">
    <name type="scientific">Halorhodospira halophila (strain DSM 244 / SL1)</name>
    <name type="common">Ectothiorhodospira halophila (strain DSM 244 / SL1)</name>
    <dbReference type="NCBI Taxonomy" id="349124"/>
    <lineage>
        <taxon>Bacteria</taxon>
        <taxon>Pseudomonadati</taxon>
        <taxon>Pseudomonadota</taxon>
        <taxon>Gammaproteobacteria</taxon>
        <taxon>Chromatiales</taxon>
        <taxon>Ectothiorhodospiraceae</taxon>
        <taxon>Halorhodospira</taxon>
    </lineage>
</organism>
<dbReference type="SUPFAM" id="SSF69618">
    <property type="entry name" value="HemD-like"/>
    <property type="match status" value="1"/>
</dbReference>
<dbReference type="eggNOG" id="COG1587">
    <property type="taxonomic scope" value="Bacteria"/>
</dbReference>
<evidence type="ECO:0000256" key="6">
    <source>
        <dbReference type="ARBA" id="ARBA00037589"/>
    </source>
</evidence>
<dbReference type="InterPro" id="IPR039793">
    <property type="entry name" value="UROS/Hem4"/>
</dbReference>
<comment type="function">
    <text evidence="6 9">Catalyzes cyclization of the linear tetrapyrrole, hydroxymethylbilane, to the macrocyclic uroporphyrinogen III.</text>
</comment>
<evidence type="ECO:0000256" key="3">
    <source>
        <dbReference type="ARBA" id="ARBA00013109"/>
    </source>
</evidence>
<comment type="catalytic activity">
    <reaction evidence="8 9">
        <text>hydroxymethylbilane = uroporphyrinogen III + H2O</text>
        <dbReference type="Rhea" id="RHEA:18965"/>
        <dbReference type="ChEBI" id="CHEBI:15377"/>
        <dbReference type="ChEBI" id="CHEBI:57308"/>
        <dbReference type="ChEBI" id="CHEBI:57845"/>
        <dbReference type="EC" id="4.2.1.75"/>
    </reaction>
</comment>
<evidence type="ECO:0000256" key="5">
    <source>
        <dbReference type="ARBA" id="ARBA00023244"/>
    </source>
</evidence>
<dbReference type="InterPro" id="IPR036108">
    <property type="entry name" value="4pyrrol_syn_uPrphyn_synt_sf"/>
</dbReference>
<dbReference type="EMBL" id="CP000544">
    <property type="protein sequence ID" value="ABM61802.1"/>
    <property type="molecule type" value="Genomic_DNA"/>
</dbReference>
<dbReference type="EC" id="4.2.1.75" evidence="3 9"/>